<gene>
    <name evidence="1" type="ORF">IWQ57_007047</name>
</gene>
<proteinExistence type="predicted"/>
<accession>A0ACC1JI42</accession>
<feature type="non-terminal residue" evidence="1">
    <location>
        <position position="80"/>
    </location>
</feature>
<evidence type="ECO:0000313" key="1">
    <source>
        <dbReference type="EMBL" id="KAJ2757615.1"/>
    </source>
</evidence>
<sequence>MSFDPDGSQAAAGPACRSGGGGGGGAPDRTHASGTLADAPSGPGGVLERWGIPAAPPRTPTTRARASSGYDSDGTTRGPA</sequence>
<keyword evidence="2" id="KW-1185">Reference proteome</keyword>
<protein>
    <submittedName>
        <fullName evidence="1">Uncharacterized protein</fullName>
    </submittedName>
</protein>
<evidence type="ECO:0000313" key="2">
    <source>
        <dbReference type="Proteomes" id="UP001140234"/>
    </source>
</evidence>
<comment type="caution">
    <text evidence="1">The sequence shown here is derived from an EMBL/GenBank/DDBJ whole genome shotgun (WGS) entry which is preliminary data.</text>
</comment>
<dbReference type="Proteomes" id="UP001140234">
    <property type="component" value="Unassembled WGS sequence"/>
</dbReference>
<reference evidence="1" key="1">
    <citation type="submission" date="2022-07" db="EMBL/GenBank/DDBJ databases">
        <title>Phylogenomic reconstructions and comparative analyses of Kickxellomycotina fungi.</title>
        <authorList>
            <person name="Reynolds N.K."/>
            <person name="Stajich J.E."/>
            <person name="Barry K."/>
            <person name="Grigoriev I.V."/>
            <person name="Crous P."/>
            <person name="Smith M.E."/>
        </authorList>
    </citation>
    <scope>NUCLEOTIDE SEQUENCE</scope>
    <source>
        <strain evidence="1">CBS 109366</strain>
    </source>
</reference>
<name>A0ACC1JI42_9FUNG</name>
<organism evidence="1 2">
    <name type="scientific">Coemansia nantahalensis</name>
    <dbReference type="NCBI Taxonomy" id="2789366"/>
    <lineage>
        <taxon>Eukaryota</taxon>
        <taxon>Fungi</taxon>
        <taxon>Fungi incertae sedis</taxon>
        <taxon>Zoopagomycota</taxon>
        <taxon>Kickxellomycotina</taxon>
        <taxon>Kickxellomycetes</taxon>
        <taxon>Kickxellales</taxon>
        <taxon>Kickxellaceae</taxon>
        <taxon>Coemansia</taxon>
    </lineage>
</organism>
<dbReference type="EMBL" id="JANBUJ010004371">
    <property type="protein sequence ID" value="KAJ2757615.1"/>
    <property type="molecule type" value="Genomic_DNA"/>
</dbReference>